<dbReference type="SUPFAM" id="SSF109854">
    <property type="entry name" value="DinB/YfiT-like putative metalloenzymes"/>
    <property type="match status" value="1"/>
</dbReference>
<comment type="caution">
    <text evidence="2">The sequence shown here is derived from an EMBL/GenBank/DDBJ whole genome shotgun (WGS) entry which is preliminary data.</text>
</comment>
<reference evidence="2 3" key="1">
    <citation type="submission" date="2016-03" db="EMBL/GenBank/DDBJ databases">
        <title>Genome sequence of Rhodococcus kyotonensis KB10.</title>
        <authorList>
            <person name="Jeong H."/>
            <person name="Hong C.E."/>
            <person name="Jo S.H."/>
            <person name="Park J.M."/>
        </authorList>
    </citation>
    <scope>NUCLEOTIDE SEQUENCE [LARGE SCALE GENOMIC DNA]</scope>
    <source>
        <strain evidence="2 3">KB10</strain>
    </source>
</reference>
<feature type="domain" description="Mycothiol-dependent maleylpyruvate isomerase metal-binding" evidence="1">
    <location>
        <begin position="6"/>
        <end position="48"/>
    </location>
</feature>
<sequence>MSLAQHERAELVSTLTAVGESAPTLCGEWTARDLAAHLVVRERRLDAAPGILVPFLAGYTERVQKGVARQPFPELVAAVASGPPVWSPFKVLDPVINVGEMFVHHEDLRRARPGWEPRVLSEAMENKLWSIASKIGRLAYRGAGVGVILRTPDGRTATVSKGDRSVVLIGLPSELLLDAFGRSEVVIEADGDAADVDAVRKLDRSF</sequence>
<dbReference type="InterPro" id="IPR024344">
    <property type="entry name" value="MDMPI_metal-binding"/>
</dbReference>
<dbReference type="NCBIfam" id="TIGR03083">
    <property type="entry name" value="maleylpyruvate isomerase family mycothiol-dependent enzyme"/>
    <property type="match status" value="1"/>
</dbReference>
<dbReference type="NCBIfam" id="TIGR03085">
    <property type="entry name" value="TIGR03085 family metal-binding protein"/>
    <property type="match status" value="1"/>
</dbReference>
<name>A0A177YBC6_9NOCA</name>
<proteinExistence type="predicted"/>
<protein>
    <submittedName>
        <fullName evidence="2">TIGR03085 family protein</fullName>
    </submittedName>
</protein>
<dbReference type="RefSeq" id="WP_068428862.1">
    <property type="nucleotide sequence ID" value="NZ_LVHI01000023.1"/>
</dbReference>
<dbReference type="InterPro" id="IPR017519">
    <property type="entry name" value="CHP03085"/>
</dbReference>
<dbReference type="Proteomes" id="UP000077519">
    <property type="component" value="Unassembled WGS sequence"/>
</dbReference>
<evidence type="ECO:0000313" key="2">
    <source>
        <dbReference type="EMBL" id="OAK52826.1"/>
    </source>
</evidence>
<gene>
    <name evidence="2" type="ORF">A3K89_08640</name>
</gene>
<dbReference type="InterPro" id="IPR017517">
    <property type="entry name" value="Maleyloyr_isom"/>
</dbReference>
<evidence type="ECO:0000313" key="3">
    <source>
        <dbReference type="Proteomes" id="UP000077519"/>
    </source>
</evidence>
<keyword evidence="3" id="KW-1185">Reference proteome</keyword>
<organism evidence="2 3">
    <name type="scientific">Rhodococcoides kyotonense</name>
    <dbReference type="NCBI Taxonomy" id="398843"/>
    <lineage>
        <taxon>Bacteria</taxon>
        <taxon>Bacillati</taxon>
        <taxon>Actinomycetota</taxon>
        <taxon>Actinomycetes</taxon>
        <taxon>Mycobacteriales</taxon>
        <taxon>Nocardiaceae</taxon>
        <taxon>Rhodococcoides</taxon>
    </lineage>
</organism>
<dbReference type="Pfam" id="PF11716">
    <property type="entry name" value="MDMPI_N"/>
    <property type="match status" value="1"/>
</dbReference>
<dbReference type="EMBL" id="LVHI01000023">
    <property type="protein sequence ID" value="OAK52826.1"/>
    <property type="molecule type" value="Genomic_DNA"/>
</dbReference>
<accession>A0A177YBC6</accession>
<dbReference type="AlphaFoldDB" id="A0A177YBC6"/>
<dbReference type="InterPro" id="IPR034660">
    <property type="entry name" value="DinB/YfiT-like"/>
</dbReference>
<evidence type="ECO:0000259" key="1">
    <source>
        <dbReference type="Pfam" id="PF11716"/>
    </source>
</evidence>
<dbReference type="GO" id="GO:0046872">
    <property type="term" value="F:metal ion binding"/>
    <property type="evidence" value="ECO:0007669"/>
    <property type="project" value="InterPro"/>
</dbReference>